<name>M1WPD9_PSEP2</name>
<dbReference type="Pfam" id="PF10719">
    <property type="entry name" value="ComFB"/>
    <property type="match status" value="1"/>
</dbReference>
<dbReference type="eggNOG" id="ENOG502ZJRD">
    <property type="taxonomic scope" value="Bacteria"/>
</dbReference>
<accession>M1WPD9</accession>
<dbReference type="InterPro" id="IPR019657">
    <property type="entry name" value="ComFB"/>
</dbReference>
<reference evidence="1 2" key="1">
    <citation type="journal article" date="2013" name="PLoS ONE">
        <title>The first genomic and proteomic characterization of a deep-sea sulfate reducer: insights into the piezophilic lifestyle of Desulfovibrio piezophilus.</title>
        <authorList>
            <person name="Pradel N."/>
            <person name="Ji B."/>
            <person name="Gimenez G."/>
            <person name="Talla E."/>
            <person name="Lenoble P."/>
            <person name="Garel M."/>
            <person name="Tamburini C."/>
            <person name="Fourquet P."/>
            <person name="Lebrun R."/>
            <person name="Bertin P."/>
            <person name="Denis Y."/>
            <person name="Pophillat M."/>
            <person name="Barbe V."/>
            <person name="Ollivier B."/>
            <person name="Dolla A."/>
        </authorList>
    </citation>
    <scope>NUCLEOTIDE SEQUENCE [LARGE SCALE GENOMIC DNA]</scope>
    <source>
        <strain evidence="2">DSM 10523 / SB164P1</strain>
    </source>
</reference>
<evidence type="ECO:0000313" key="2">
    <source>
        <dbReference type="Proteomes" id="UP000011724"/>
    </source>
</evidence>
<evidence type="ECO:0000313" key="1">
    <source>
        <dbReference type="EMBL" id="CCH48284.1"/>
    </source>
</evidence>
<keyword evidence="2" id="KW-1185">Reference proteome</keyword>
<dbReference type="PATRIC" id="fig|879567.3.peg.1081"/>
<dbReference type="RefSeq" id="WP_015414335.1">
    <property type="nucleotide sequence ID" value="NC_020409.1"/>
</dbReference>
<sequence length="99" mass="11455">MTQQTLIIRGIDVGMIKNRNESRVAELLPQLMEEHYVDFIFDPLDIQDIYALSLNLIPAHYAQKGSIVLSDRLSDFEIRSRIRDAIERVLDNPTRADRS</sequence>
<dbReference type="AlphaFoldDB" id="M1WPD9"/>
<evidence type="ECO:0008006" key="3">
    <source>
        <dbReference type="Google" id="ProtNLM"/>
    </source>
</evidence>
<dbReference type="OrthoDB" id="5459706at2"/>
<dbReference type="KEGG" id="dpi:BN4_11047"/>
<dbReference type="BioCyc" id="DPIE1322246:BN4_RS05290-MONOMER"/>
<dbReference type="EMBL" id="FO203427">
    <property type="protein sequence ID" value="CCH48284.1"/>
    <property type="molecule type" value="Genomic_DNA"/>
</dbReference>
<organism evidence="1 2">
    <name type="scientific">Pseudodesulfovibrio piezophilus (strain DSM 21447 / JCM 15486 / C1TLV30)</name>
    <name type="common">Desulfovibrio piezophilus</name>
    <dbReference type="NCBI Taxonomy" id="1322246"/>
    <lineage>
        <taxon>Bacteria</taxon>
        <taxon>Pseudomonadati</taxon>
        <taxon>Thermodesulfobacteriota</taxon>
        <taxon>Desulfovibrionia</taxon>
        <taxon>Desulfovibrionales</taxon>
        <taxon>Desulfovibrionaceae</taxon>
    </lineage>
</organism>
<dbReference type="Proteomes" id="UP000011724">
    <property type="component" value="Chromosome"/>
</dbReference>
<reference evidence="2" key="2">
    <citation type="journal article" date="2013" name="Stand. Genomic Sci.">
        <title>Complete genome sequence of Desulfocapsa sulfexigens, a marine deltaproteobacterium specialized in disproportionating inorganic sulfur compounds.</title>
        <authorList>
            <person name="Finster K.W."/>
            <person name="Kjeldsen K.U."/>
            <person name="Kube M."/>
            <person name="Reinhardt R."/>
            <person name="Mussmann M."/>
            <person name="Amann R."/>
            <person name="Schreiber L."/>
        </authorList>
    </citation>
    <scope>NUCLEOTIDE SEQUENCE [LARGE SCALE GENOMIC DNA]</scope>
    <source>
        <strain evidence="2">DSM 10523 / SB164P1</strain>
    </source>
</reference>
<protein>
    <recommendedName>
        <fullName evidence="3">Late competence development protein ComFB</fullName>
    </recommendedName>
</protein>
<gene>
    <name evidence="1" type="ordered locus">BN4_11047</name>
</gene>
<dbReference type="HOGENOM" id="CLU_182113_0_0_7"/>
<proteinExistence type="predicted"/>